<reference evidence="2" key="1">
    <citation type="submission" date="2022-11" db="UniProtKB">
        <authorList>
            <consortium name="WormBaseParasite"/>
        </authorList>
    </citation>
    <scope>IDENTIFICATION</scope>
</reference>
<proteinExistence type="predicted"/>
<protein>
    <submittedName>
        <fullName evidence="2">Uncharacterized protein</fullName>
    </submittedName>
</protein>
<evidence type="ECO:0000313" key="1">
    <source>
        <dbReference type="Proteomes" id="UP000887580"/>
    </source>
</evidence>
<dbReference type="WBParaSite" id="PS1159_v2.g9519.t1">
    <property type="protein sequence ID" value="PS1159_v2.g9519.t1"/>
    <property type="gene ID" value="PS1159_v2.g9519"/>
</dbReference>
<organism evidence="1 2">
    <name type="scientific">Panagrolaimus sp. PS1159</name>
    <dbReference type="NCBI Taxonomy" id="55785"/>
    <lineage>
        <taxon>Eukaryota</taxon>
        <taxon>Metazoa</taxon>
        <taxon>Ecdysozoa</taxon>
        <taxon>Nematoda</taxon>
        <taxon>Chromadorea</taxon>
        <taxon>Rhabditida</taxon>
        <taxon>Tylenchina</taxon>
        <taxon>Panagrolaimomorpha</taxon>
        <taxon>Panagrolaimoidea</taxon>
        <taxon>Panagrolaimidae</taxon>
        <taxon>Panagrolaimus</taxon>
    </lineage>
</organism>
<dbReference type="Proteomes" id="UP000887580">
    <property type="component" value="Unplaced"/>
</dbReference>
<name>A0AC35GWA8_9BILA</name>
<evidence type="ECO:0000313" key="2">
    <source>
        <dbReference type="WBParaSite" id="PS1159_v2.g9519.t1"/>
    </source>
</evidence>
<accession>A0AC35GWA8</accession>
<sequence>MINFSTLTFILLVGFVEARYFDKDVASNGYNAKTFDYYDVAKGNIPTYLTEVDKPLEPFQEDSEPIKINGLVDNNLDQMMRQEHAIEVQPAENRPETLEGYDEYAEETINKPLETPVAAIDGDTKAEKIPSKNSTGIVPIFIPVTPTPAAPTTPSKTIDENEPISNVEDVMILKTVKPLCSIHEPCD</sequence>